<organism evidence="3 4">
    <name type="scientific">Paenibacillus residui</name>
    <dbReference type="NCBI Taxonomy" id="629724"/>
    <lineage>
        <taxon>Bacteria</taxon>
        <taxon>Bacillati</taxon>
        <taxon>Bacillota</taxon>
        <taxon>Bacilli</taxon>
        <taxon>Bacillales</taxon>
        <taxon>Paenibacillaceae</taxon>
        <taxon>Paenibacillus</taxon>
    </lineage>
</organism>
<keyword evidence="1" id="KW-0175">Coiled coil</keyword>
<dbReference type="EMBL" id="JBHTIU010000051">
    <property type="protein sequence ID" value="MFD0870628.1"/>
    <property type="molecule type" value="Genomic_DNA"/>
</dbReference>
<dbReference type="RefSeq" id="WP_144933679.1">
    <property type="nucleotide sequence ID" value="NZ_JBHTIU010000051.1"/>
</dbReference>
<dbReference type="Pfam" id="PF12773">
    <property type="entry name" value="DZR"/>
    <property type="match status" value="1"/>
</dbReference>
<dbReference type="InterPro" id="IPR025874">
    <property type="entry name" value="DZR"/>
</dbReference>
<accession>A0ABW3DBR5</accession>
<proteinExistence type="predicted"/>
<feature type="coiled-coil region" evidence="1">
    <location>
        <begin position="66"/>
        <end position="93"/>
    </location>
</feature>
<evidence type="ECO:0000259" key="2">
    <source>
        <dbReference type="Pfam" id="PF12773"/>
    </source>
</evidence>
<sequence>MKGFLNKFKEGAAEAAKMAQQTLEITRMKAQISTKEREVEKYFEAIGEEVFNAYTVKDLSQAEPFIEEAGKQIIRIRQEIRELELKIKEVKQIKECACGRNVPLEANYCPSCGYRFEEREPPKLICSSCGTRNEAVSKYCYHCGQSMELRQLPEKDDWEERDTEGPL</sequence>
<gene>
    <name evidence="3" type="ORF">ACFQ03_15850</name>
</gene>
<evidence type="ECO:0000256" key="1">
    <source>
        <dbReference type="SAM" id="Coils"/>
    </source>
</evidence>
<keyword evidence="4" id="KW-1185">Reference proteome</keyword>
<evidence type="ECO:0000313" key="3">
    <source>
        <dbReference type="EMBL" id="MFD0870628.1"/>
    </source>
</evidence>
<feature type="domain" description="DZANK-type" evidence="2">
    <location>
        <begin position="97"/>
        <end position="144"/>
    </location>
</feature>
<evidence type="ECO:0000313" key="4">
    <source>
        <dbReference type="Proteomes" id="UP001597120"/>
    </source>
</evidence>
<protein>
    <submittedName>
        <fullName evidence="3">Zinc ribbon domain-containing protein</fullName>
    </submittedName>
</protein>
<reference evidence="4" key="1">
    <citation type="journal article" date="2019" name="Int. J. Syst. Evol. Microbiol.">
        <title>The Global Catalogue of Microorganisms (GCM) 10K type strain sequencing project: providing services to taxonomists for standard genome sequencing and annotation.</title>
        <authorList>
            <consortium name="The Broad Institute Genomics Platform"/>
            <consortium name="The Broad Institute Genome Sequencing Center for Infectious Disease"/>
            <person name="Wu L."/>
            <person name="Ma J."/>
        </authorList>
    </citation>
    <scope>NUCLEOTIDE SEQUENCE [LARGE SCALE GENOMIC DNA]</scope>
    <source>
        <strain evidence="4">CCUG 57263</strain>
    </source>
</reference>
<comment type="caution">
    <text evidence="3">The sequence shown here is derived from an EMBL/GenBank/DDBJ whole genome shotgun (WGS) entry which is preliminary data.</text>
</comment>
<dbReference type="Proteomes" id="UP001597120">
    <property type="component" value="Unassembled WGS sequence"/>
</dbReference>
<name>A0ABW3DBR5_9BACL</name>